<evidence type="ECO:0000313" key="3">
    <source>
        <dbReference type="EMBL" id="GEC05946.1"/>
    </source>
</evidence>
<keyword evidence="1" id="KW-0812">Transmembrane</keyword>
<reference evidence="3 4" key="1">
    <citation type="submission" date="2019-06" db="EMBL/GenBank/DDBJ databases">
        <title>Whole genome shotgun sequence of Streptomyces spinoverrucosus NBRC 14228.</title>
        <authorList>
            <person name="Hosoyama A."/>
            <person name="Uohara A."/>
            <person name="Ohji S."/>
            <person name="Ichikawa N."/>
        </authorList>
    </citation>
    <scope>NUCLEOTIDE SEQUENCE [LARGE SCALE GENOMIC DNA]</scope>
    <source>
        <strain evidence="3 4">NBRC 14228</strain>
    </source>
</reference>
<comment type="caution">
    <text evidence="3">The sequence shown here is derived from an EMBL/GenBank/DDBJ whole genome shotgun (WGS) entry which is preliminary data.</text>
</comment>
<organism evidence="3 4">
    <name type="scientific">Streptomyces spinoverrucosus</name>
    <dbReference type="NCBI Taxonomy" id="284043"/>
    <lineage>
        <taxon>Bacteria</taxon>
        <taxon>Bacillati</taxon>
        <taxon>Actinomycetota</taxon>
        <taxon>Actinomycetes</taxon>
        <taxon>Kitasatosporales</taxon>
        <taxon>Streptomycetaceae</taxon>
        <taxon>Streptomyces</taxon>
    </lineage>
</organism>
<keyword evidence="4" id="KW-1185">Reference proteome</keyword>
<evidence type="ECO:0000259" key="2">
    <source>
        <dbReference type="Pfam" id="PF14317"/>
    </source>
</evidence>
<evidence type="ECO:0000313" key="4">
    <source>
        <dbReference type="Proteomes" id="UP000317881"/>
    </source>
</evidence>
<keyword evidence="1" id="KW-1133">Transmembrane helix</keyword>
<dbReference type="InterPro" id="IPR025588">
    <property type="entry name" value="YcxB-like_C"/>
</dbReference>
<feature type="transmembrane region" description="Helical" evidence="1">
    <location>
        <begin position="43"/>
        <end position="60"/>
    </location>
</feature>
<sequence>MDHQGRDIIQDSGTDTVELAFRPTRADILRGIQVRDRIRRLTPVRWVAAVLFAAFGAFLALGGADAAPGVALSLLTAVLIWGTPRIQANHVFRTVSWQGEYRATVSDAGITVETDHTTLTQRWSLFRGYRETRDHLVLLSRDPNILILEVAPKRGLRTADDLDRLRTLLARHLPRV</sequence>
<proteinExistence type="predicted"/>
<protein>
    <recommendedName>
        <fullName evidence="2">YcxB-like C-terminal domain-containing protein</fullName>
    </recommendedName>
</protein>
<dbReference type="AlphaFoldDB" id="A0A4Y3VLP5"/>
<gene>
    <name evidence="3" type="ORF">SSP24_36010</name>
</gene>
<feature type="domain" description="YcxB-like C-terminal" evidence="2">
    <location>
        <begin position="106"/>
        <end position="169"/>
    </location>
</feature>
<dbReference type="OrthoDB" id="4327547at2"/>
<dbReference type="EMBL" id="BJND01000024">
    <property type="protein sequence ID" value="GEC05946.1"/>
    <property type="molecule type" value="Genomic_DNA"/>
</dbReference>
<dbReference type="Pfam" id="PF14317">
    <property type="entry name" value="YcxB"/>
    <property type="match status" value="1"/>
</dbReference>
<evidence type="ECO:0000256" key="1">
    <source>
        <dbReference type="SAM" id="Phobius"/>
    </source>
</evidence>
<dbReference type="RefSeq" id="WP_141310570.1">
    <property type="nucleotide sequence ID" value="NZ_BJND01000024.1"/>
</dbReference>
<feature type="transmembrane region" description="Helical" evidence="1">
    <location>
        <begin position="66"/>
        <end position="83"/>
    </location>
</feature>
<dbReference type="Proteomes" id="UP000317881">
    <property type="component" value="Unassembled WGS sequence"/>
</dbReference>
<keyword evidence="1" id="KW-0472">Membrane</keyword>
<name>A0A4Y3VLP5_9ACTN</name>
<accession>A0A4Y3VLP5</accession>